<accession>A0A8H7PIB2</accession>
<gene>
    <name evidence="2" type="ORF">INT43_004396</name>
</gene>
<proteinExistence type="predicted"/>
<reference evidence="2" key="1">
    <citation type="submission" date="2020-12" db="EMBL/GenBank/DDBJ databases">
        <title>Metabolic potential, ecology and presence of endohyphal bacteria is reflected in genomic diversity of Mucoromycotina.</title>
        <authorList>
            <person name="Muszewska A."/>
            <person name="Okrasinska A."/>
            <person name="Steczkiewicz K."/>
            <person name="Drgas O."/>
            <person name="Orlowska M."/>
            <person name="Perlinska-Lenart U."/>
            <person name="Aleksandrzak-Piekarczyk T."/>
            <person name="Szatraj K."/>
            <person name="Zielenkiewicz U."/>
            <person name="Pilsyk S."/>
            <person name="Malc E."/>
            <person name="Mieczkowski P."/>
            <person name="Kruszewska J.S."/>
            <person name="Biernat P."/>
            <person name="Pawlowska J."/>
        </authorList>
    </citation>
    <scope>NUCLEOTIDE SEQUENCE</scope>
    <source>
        <strain evidence="2">WA0000067209</strain>
    </source>
</reference>
<evidence type="ECO:0000313" key="3">
    <source>
        <dbReference type="Proteomes" id="UP000654370"/>
    </source>
</evidence>
<dbReference type="OrthoDB" id="6359943at2759"/>
<feature type="region of interest" description="Disordered" evidence="1">
    <location>
        <begin position="211"/>
        <end position="237"/>
    </location>
</feature>
<feature type="non-terminal residue" evidence="2">
    <location>
        <position position="1"/>
    </location>
</feature>
<dbReference type="Proteomes" id="UP000654370">
    <property type="component" value="Unassembled WGS sequence"/>
</dbReference>
<dbReference type="EMBL" id="JAEPQZ010000013">
    <property type="protein sequence ID" value="KAG2174373.1"/>
    <property type="molecule type" value="Genomic_DNA"/>
</dbReference>
<dbReference type="PANTHER" id="PTHR47369:SF1">
    <property type="entry name" value="BTB_POZ DOMAIN-CONTAINING PROTEIN"/>
    <property type="match status" value="1"/>
</dbReference>
<organism evidence="2 3">
    <name type="scientific">Mortierella isabellina</name>
    <name type="common">Filamentous fungus</name>
    <name type="synonym">Umbelopsis isabellina</name>
    <dbReference type="NCBI Taxonomy" id="91625"/>
    <lineage>
        <taxon>Eukaryota</taxon>
        <taxon>Fungi</taxon>
        <taxon>Fungi incertae sedis</taxon>
        <taxon>Mucoromycota</taxon>
        <taxon>Mucoromycotina</taxon>
        <taxon>Umbelopsidomycetes</taxon>
        <taxon>Umbelopsidales</taxon>
        <taxon>Umbelopsidaceae</taxon>
        <taxon>Umbelopsis</taxon>
    </lineage>
</organism>
<evidence type="ECO:0000313" key="2">
    <source>
        <dbReference type="EMBL" id="KAG2174373.1"/>
    </source>
</evidence>
<evidence type="ECO:0000256" key="1">
    <source>
        <dbReference type="SAM" id="MobiDB-lite"/>
    </source>
</evidence>
<name>A0A8H7PIB2_MORIS</name>
<dbReference type="PANTHER" id="PTHR47369">
    <property type="entry name" value="BTB/POZ DOMAIN-CONTAINING PROTEIN"/>
    <property type="match status" value="1"/>
</dbReference>
<protein>
    <submittedName>
        <fullName evidence="2">Uncharacterized protein</fullName>
    </submittedName>
</protein>
<comment type="caution">
    <text evidence="2">The sequence shown here is derived from an EMBL/GenBank/DDBJ whole genome shotgun (WGS) entry which is preliminary data.</text>
</comment>
<sequence length="298" mass="33663">IMQNPDYPDLQNEEHEIIYHEIFSTAIIYTHMSFDQLEKIQKDRDEITGLRYAPDNVLKDALWQQIELRSRIESACERETDLGLTTSAINDPMNGKAGLRYAIPSDDTTTSTGESALSQAIGQKSESTTAKSVSSKLLSSETFMKTYSNYPPFRFSVEFNDVAALKPNVKVYSKNIFYAGSIWNMYIQKHKSQRKGPLLGIYLHRQSIPNTSTSHSGMGAINEQSNSHDHGSPRTRTDSISAAATYSDRRKCVRTWFKIFCPARGPNHALTLFQSCPDEFTVSQSWVSLTEILLEKLN</sequence>
<feature type="compositionally biased region" description="Basic and acidic residues" evidence="1">
    <location>
        <begin position="226"/>
        <end position="237"/>
    </location>
</feature>
<keyword evidence="3" id="KW-1185">Reference proteome</keyword>
<dbReference type="AlphaFoldDB" id="A0A8H7PIB2"/>